<dbReference type="Pfam" id="PF01368">
    <property type="entry name" value="DHH"/>
    <property type="match status" value="1"/>
</dbReference>
<proteinExistence type="predicted"/>
<dbReference type="AlphaFoldDB" id="A0A2A2WV05"/>
<reference evidence="4" key="1">
    <citation type="submission" date="2017-09" db="EMBL/GenBank/DDBJ databases">
        <authorList>
            <person name="Zhang Y."/>
            <person name="Huang X."/>
            <person name="Liu J."/>
            <person name="Lu L."/>
            <person name="Peng K."/>
        </authorList>
    </citation>
    <scope>NUCLEOTIDE SEQUENCE [LARGE SCALE GENOMIC DNA]</scope>
    <source>
        <strain evidence="4">S-XJ-1</strain>
    </source>
</reference>
<keyword evidence="4" id="KW-1185">Reference proteome</keyword>
<dbReference type="Proteomes" id="UP000218810">
    <property type="component" value="Unassembled WGS sequence"/>
</dbReference>
<comment type="caution">
    <text evidence="3">The sequence shown here is derived from an EMBL/GenBank/DDBJ whole genome shotgun (WGS) entry which is preliminary data.</text>
</comment>
<evidence type="ECO:0000259" key="2">
    <source>
        <dbReference type="Pfam" id="PF02272"/>
    </source>
</evidence>
<name>A0A2A2WV05_9ACTN</name>
<dbReference type="Gene3D" id="3.90.1640.10">
    <property type="entry name" value="inorganic pyrophosphatase (n-terminal core)"/>
    <property type="match status" value="1"/>
</dbReference>
<sequence>MITLVDAAGAAGVLARHREVTVLCHVRPDADALGSSAGLARALRADGVVVHHSFDPGAVPDPLRVIPGTDRVVPIDEVPEHDGLVVALDCASPDRVGDWDRLTRSASEVLVVDHHRSNPGFGTHLFLDPGAASTASMVLDVLDAGRYPVDPELATSLYAGLVTDTGSFRWGGAGSHDTARRLLAAGAESRAVGFALLDAHSFPWLRVLGQLLSTARLDPGAVGGRGVVWLTVPHEVVASADEADVESLVSHLQGVREAQVAVLVKEIRPGECAVSLRSRPGVGGDGIDVSAVASALGGGGHPAAAGCTVRGDIAHVTARLSELLV</sequence>
<accession>A0A2A2WV05</accession>
<dbReference type="OrthoDB" id="9803668at2"/>
<dbReference type="EMBL" id="NTGA01000001">
    <property type="protein sequence ID" value="PAY24975.1"/>
    <property type="molecule type" value="Genomic_DNA"/>
</dbReference>
<dbReference type="PANTHER" id="PTHR47618:SF1">
    <property type="entry name" value="BIFUNCTIONAL OLIGORIBONUCLEASE AND PAP PHOSPHATASE NRNA"/>
    <property type="match status" value="1"/>
</dbReference>
<dbReference type="InterPro" id="IPR038763">
    <property type="entry name" value="DHH_sf"/>
</dbReference>
<dbReference type="Pfam" id="PF02272">
    <property type="entry name" value="DHHA1"/>
    <property type="match status" value="1"/>
</dbReference>
<dbReference type="SUPFAM" id="SSF64182">
    <property type="entry name" value="DHH phosphoesterases"/>
    <property type="match status" value="1"/>
</dbReference>
<protein>
    <submittedName>
        <fullName evidence="3">Phosphoesterase</fullName>
    </submittedName>
</protein>
<dbReference type="GO" id="GO:0003676">
    <property type="term" value="F:nucleic acid binding"/>
    <property type="evidence" value="ECO:0007669"/>
    <property type="project" value="InterPro"/>
</dbReference>
<dbReference type="PANTHER" id="PTHR47618">
    <property type="entry name" value="BIFUNCTIONAL OLIGORIBONUCLEASE AND PAP PHOSPHATASE NRNA"/>
    <property type="match status" value="1"/>
</dbReference>
<evidence type="ECO:0000313" key="3">
    <source>
        <dbReference type="EMBL" id="PAY24975.1"/>
    </source>
</evidence>
<dbReference type="InterPro" id="IPR001667">
    <property type="entry name" value="DDH_dom"/>
</dbReference>
<dbReference type="InterPro" id="IPR003156">
    <property type="entry name" value="DHHA1_dom"/>
</dbReference>
<feature type="domain" description="DDH" evidence="1">
    <location>
        <begin position="20"/>
        <end position="160"/>
    </location>
</feature>
<dbReference type="Gene3D" id="3.10.310.30">
    <property type="match status" value="1"/>
</dbReference>
<feature type="domain" description="DHHA1" evidence="2">
    <location>
        <begin position="238"/>
        <end position="311"/>
    </location>
</feature>
<gene>
    <name evidence="3" type="ORF">CEY15_00440</name>
</gene>
<evidence type="ECO:0000313" key="4">
    <source>
        <dbReference type="Proteomes" id="UP000218810"/>
    </source>
</evidence>
<evidence type="ECO:0000259" key="1">
    <source>
        <dbReference type="Pfam" id="PF01368"/>
    </source>
</evidence>
<organism evidence="3 4">
    <name type="scientific">Dietzia natronolimnaea</name>
    <dbReference type="NCBI Taxonomy" id="161920"/>
    <lineage>
        <taxon>Bacteria</taxon>
        <taxon>Bacillati</taxon>
        <taxon>Actinomycetota</taxon>
        <taxon>Actinomycetes</taxon>
        <taxon>Mycobacteriales</taxon>
        <taxon>Dietziaceae</taxon>
        <taxon>Dietzia</taxon>
    </lineage>
</organism>
<dbReference type="InterPro" id="IPR051319">
    <property type="entry name" value="Oligoribo/pAp-PDE_c-di-AMP_PDE"/>
</dbReference>
<dbReference type="RefSeq" id="WP_095716818.1">
    <property type="nucleotide sequence ID" value="NZ_NTGA01000001.1"/>
</dbReference>